<name>A0A2T3J4K1_9GAMM</name>
<dbReference type="OrthoDB" id="6214278at2"/>
<sequence>MARISAKERQEKLEFINQKIFELFLREGFGSLTFYNIAEETGIRQSTLQSYHKTHTIPEALTGKVAPYFMSKLDMSNLSAFRDSWMTALNDSGFRNILSLLVGHITTADNLGELAGKGLLGLIAAIEAELGEEGRKSLNELMGLSVIEIALSKIDSTPKG</sequence>
<comment type="caution">
    <text evidence="1">The sequence shown here is derived from an EMBL/GenBank/DDBJ whole genome shotgun (WGS) entry which is preliminary data.</text>
</comment>
<protein>
    <recommendedName>
        <fullName evidence="3">TetR/AcrR family transcriptional regulator</fullName>
    </recommendedName>
</protein>
<accession>A0A2T3J4K1</accession>
<dbReference type="Gene3D" id="1.10.357.10">
    <property type="entry name" value="Tetracycline Repressor, domain 2"/>
    <property type="match status" value="1"/>
</dbReference>
<dbReference type="AlphaFoldDB" id="A0A2T3J4K1"/>
<organism evidence="1 2">
    <name type="scientific">Photobacterium lutimaris</name>
    <dbReference type="NCBI Taxonomy" id="388278"/>
    <lineage>
        <taxon>Bacteria</taxon>
        <taxon>Pseudomonadati</taxon>
        <taxon>Pseudomonadota</taxon>
        <taxon>Gammaproteobacteria</taxon>
        <taxon>Vibrionales</taxon>
        <taxon>Vibrionaceae</taxon>
        <taxon>Photobacterium</taxon>
    </lineage>
</organism>
<dbReference type="Pfam" id="PF18285">
    <property type="entry name" value="LuxT_C"/>
    <property type="match status" value="1"/>
</dbReference>
<evidence type="ECO:0000313" key="1">
    <source>
        <dbReference type="EMBL" id="PSU36224.1"/>
    </source>
</evidence>
<dbReference type="RefSeq" id="WP_107347578.1">
    <property type="nucleotide sequence ID" value="NZ_PYMH01000001.1"/>
</dbReference>
<dbReference type="Proteomes" id="UP000241222">
    <property type="component" value="Unassembled WGS sequence"/>
</dbReference>
<dbReference type="EMBL" id="PYMH01000001">
    <property type="protein sequence ID" value="PSU36224.1"/>
    <property type="molecule type" value="Genomic_DNA"/>
</dbReference>
<reference evidence="1 2" key="1">
    <citation type="submission" date="2018-03" db="EMBL/GenBank/DDBJ databases">
        <title>Whole genome sequencing of Histamine producing bacteria.</title>
        <authorList>
            <person name="Butler K."/>
        </authorList>
    </citation>
    <scope>NUCLEOTIDE SEQUENCE [LARGE SCALE GENOMIC DNA]</scope>
    <source>
        <strain evidence="1 2">JCM 13586</strain>
    </source>
</reference>
<dbReference type="InterPro" id="IPR009057">
    <property type="entry name" value="Homeodomain-like_sf"/>
</dbReference>
<gene>
    <name evidence="1" type="ORF">C9I99_04275</name>
</gene>
<evidence type="ECO:0008006" key="3">
    <source>
        <dbReference type="Google" id="ProtNLM"/>
    </source>
</evidence>
<dbReference type="SUPFAM" id="SSF46689">
    <property type="entry name" value="Homeodomain-like"/>
    <property type="match status" value="1"/>
</dbReference>
<evidence type="ECO:0000313" key="2">
    <source>
        <dbReference type="Proteomes" id="UP000241222"/>
    </source>
</evidence>
<keyword evidence="2" id="KW-1185">Reference proteome</keyword>
<proteinExistence type="predicted"/>